<evidence type="ECO:0000313" key="2">
    <source>
        <dbReference type="EMBL" id="CCE22916.1"/>
    </source>
</evidence>
<dbReference type="KEGG" id="mah:MEALZ_1226"/>
<sequence>MIVDGFPPIAEKSAEVLILGSMPSVASLSKGEYYGHPRNAFWPIMRQLFGAGPELDYRKRSRILIEHYLAVWDVLQTCYRPGSADANIDVGSIKINDFNRFFEQHRDIKRVLFNGGAAESLYRKHVLPILNSCFNYLEYQRVPSTSPAYAAMSLERKTMAWKAALGIVVNGRQ</sequence>
<organism evidence="2 3">
    <name type="scientific">Methylotuvimicrobium alcaliphilum (strain DSM 19304 / NCIMB 14124 / VKM B-2133 / 20Z)</name>
    <name type="common">Methylomicrobium alcaliphilum</name>
    <dbReference type="NCBI Taxonomy" id="1091494"/>
    <lineage>
        <taxon>Bacteria</taxon>
        <taxon>Pseudomonadati</taxon>
        <taxon>Pseudomonadota</taxon>
        <taxon>Gammaproteobacteria</taxon>
        <taxon>Methylococcales</taxon>
        <taxon>Methylococcaceae</taxon>
        <taxon>Methylotuvimicrobium</taxon>
    </lineage>
</organism>
<dbReference type="Pfam" id="PF03167">
    <property type="entry name" value="UDG"/>
    <property type="match status" value="1"/>
</dbReference>
<dbReference type="HOGENOM" id="CLU_094865_0_0_6"/>
<dbReference type="RefSeq" id="WP_014147714.1">
    <property type="nucleotide sequence ID" value="NC_016112.1"/>
</dbReference>
<proteinExistence type="predicted"/>
<reference evidence="3" key="1">
    <citation type="journal article" date="2012" name="J. Bacteriol.">
        <title>Genome sequence of the haloalkaliphilic methanotrophic bacterium Methylomicrobium alcaliphilum 20Z.</title>
        <authorList>
            <person name="Vuilleumier S."/>
            <person name="Khmelenina V.N."/>
            <person name="Bringel F."/>
            <person name="Reshetnikov A.S."/>
            <person name="Lajus A."/>
            <person name="Mangenot S."/>
            <person name="Rouy Z."/>
            <person name="Op den Camp H.J."/>
            <person name="Jetten M.S."/>
            <person name="Dispirito A.A."/>
            <person name="Dunfield P."/>
            <person name="Klotz M.G."/>
            <person name="Semrau J.D."/>
            <person name="Stein L.Y."/>
            <person name="Barbe V."/>
            <person name="Medigue C."/>
            <person name="Trotsenko Y.A."/>
            <person name="Kalyuzhnaya M.G."/>
        </authorList>
    </citation>
    <scope>NUCLEOTIDE SEQUENCE [LARGE SCALE GENOMIC DNA]</scope>
    <source>
        <strain evidence="3">DSM 19304 / NCIMB 14124 / VKM B-2133 / 20Z</strain>
    </source>
</reference>
<dbReference type="EMBL" id="FO082060">
    <property type="protein sequence ID" value="CCE22916.1"/>
    <property type="molecule type" value="Genomic_DNA"/>
</dbReference>
<dbReference type="SUPFAM" id="SSF52141">
    <property type="entry name" value="Uracil-DNA glycosylase-like"/>
    <property type="match status" value="1"/>
</dbReference>
<dbReference type="CDD" id="cd10032">
    <property type="entry name" value="UDG-F6_HDG"/>
    <property type="match status" value="1"/>
</dbReference>
<dbReference type="InterPro" id="IPR036895">
    <property type="entry name" value="Uracil-DNA_glycosylase-like_sf"/>
</dbReference>
<accession>G4SVE4</accession>
<dbReference type="InterPro" id="IPR005122">
    <property type="entry name" value="Uracil-DNA_glycosylase-like"/>
</dbReference>
<dbReference type="STRING" id="1091494.MEALZ_1226"/>
<name>G4SVE4_META2</name>
<keyword evidence="3" id="KW-1185">Reference proteome</keyword>
<evidence type="ECO:0000313" key="3">
    <source>
        <dbReference type="Proteomes" id="UP000008315"/>
    </source>
</evidence>
<gene>
    <name evidence="2" type="ordered locus">MEALZ_1226</name>
</gene>
<dbReference type="NCBIfam" id="TIGR04274">
    <property type="entry name" value="hypoxanDNAglyco"/>
    <property type="match status" value="1"/>
</dbReference>
<dbReference type="Proteomes" id="UP000008315">
    <property type="component" value="Chromosome"/>
</dbReference>
<dbReference type="AlphaFoldDB" id="G4SVE4"/>
<dbReference type="Gene3D" id="3.40.470.10">
    <property type="entry name" value="Uracil-DNA glycosylase-like domain"/>
    <property type="match status" value="1"/>
</dbReference>
<dbReference type="InterPro" id="IPR026353">
    <property type="entry name" value="Hypoxan-DNA_Glyclase"/>
</dbReference>
<evidence type="ECO:0000259" key="1">
    <source>
        <dbReference type="SMART" id="SM00986"/>
    </source>
</evidence>
<dbReference type="SMART" id="SM00987">
    <property type="entry name" value="UreE_C"/>
    <property type="match status" value="1"/>
</dbReference>
<feature type="domain" description="Uracil-DNA glycosylase-like" evidence="1">
    <location>
        <begin position="7"/>
        <end position="165"/>
    </location>
</feature>
<dbReference type="SMART" id="SM00986">
    <property type="entry name" value="UDG"/>
    <property type="match status" value="1"/>
</dbReference>
<protein>
    <submittedName>
        <fullName evidence="2">T/U mismatch-specific DNA glycosylase</fullName>
    </submittedName>
</protein>
<dbReference type="PATRIC" id="fig|271065.3.peg.1249"/>